<protein>
    <submittedName>
        <fullName evidence="1">Uncharacterized protein</fullName>
    </submittedName>
</protein>
<reference evidence="1 2" key="1">
    <citation type="submission" date="2019-10" db="EMBL/GenBank/DDBJ databases">
        <title>Description of Paenibacillus terricola sp. nov.</title>
        <authorList>
            <person name="Carlier A."/>
            <person name="Qi S."/>
        </authorList>
    </citation>
    <scope>NUCLEOTIDE SEQUENCE [LARGE SCALE GENOMIC DNA]</scope>
    <source>
        <strain evidence="1 2">LMG 31459</strain>
    </source>
</reference>
<keyword evidence="2" id="KW-1185">Reference proteome</keyword>
<name>A0ABX1YKX4_9BACL</name>
<organism evidence="1 2">
    <name type="scientific">Paenibacillus phytohabitans</name>
    <dbReference type="NCBI Taxonomy" id="2654978"/>
    <lineage>
        <taxon>Bacteria</taxon>
        <taxon>Bacillati</taxon>
        <taxon>Bacillota</taxon>
        <taxon>Bacilli</taxon>
        <taxon>Bacillales</taxon>
        <taxon>Paenibacillaceae</taxon>
        <taxon>Paenibacillus</taxon>
    </lineage>
</organism>
<gene>
    <name evidence="1" type="ORF">GC101_16325</name>
</gene>
<dbReference type="Proteomes" id="UP000596857">
    <property type="component" value="Unassembled WGS sequence"/>
</dbReference>
<comment type="caution">
    <text evidence="1">The sequence shown here is derived from an EMBL/GenBank/DDBJ whole genome shotgun (WGS) entry which is preliminary data.</text>
</comment>
<proteinExistence type="predicted"/>
<sequence length="100" mass="11065">MIRANSVAGLSKVIVNKVNSIKKQREEIGGVERQNEGKLDLDDILTETEAVFMSSLTEPHVFKIIDLPPMRVAFHIVVDVSPEDKAMGPDLNLLEPVKAK</sequence>
<dbReference type="EMBL" id="WHOB01000043">
    <property type="protein sequence ID" value="NOU80435.1"/>
    <property type="molecule type" value="Genomic_DNA"/>
</dbReference>
<evidence type="ECO:0000313" key="1">
    <source>
        <dbReference type="EMBL" id="NOU80435.1"/>
    </source>
</evidence>
<accession>A0ABX1YKX4</accession>
<evidence type="ECO:0000313" key="2">
    <source>
        <dbReference type="Proteomes" id="UP000596857"/>
    </source>
</evidence>